<dbReference type="SMART" id="SM00464">
    <property type="entry name" value="LON"/>
    <property type="match status" value="1"/>
</dbReference>
<dbReference type="InterPro" id="IPR015947">
    <property type="entry name" value="PUA-like_sf"/>
</dbReference>
<evidence type="ECO:0000256" key="15">
    <source>
        <dbReference type="PIRNR" id="PIRNR001174"/>
    </source>
</evidence>
<keyword evidence="2 14" id="KW-0963">Cytoplasm</keyword>
<dbReference type="InterPro" id="IPR020568">
    <property type="entry name" value="Ribosomal_Su5_D2-typ_SF"/>
</dbReference>
<dbReference type="PROSITE" id="PS01046">
    <property type="entry name" value="LON_SER"/>
    <property type="match status" value="1"/>
</dbReference>
<keyword evidence="3 14" id="KW-0645">Protease</keyword>
<dbReference type="InterPro" id="IPR014721">
    <property type="entry name" value="Ribsml_uS5_D2-typ_fold_subgr"/>
</dbReference>
<dbReference type="NCBIfam" id="NF008053">
    <property type="entry name" value="PRK10787.1"/>
    <property type="match status" value="1"/>
</dbReference>
<keyword evidence="5 14" id="KW-0378">Hydrolase</keyword>
<evidence type="ECO:0000313" key="23">
    <source>
        <dbReference type="EMBL" id="SNB71807.1"/>
    </source>
</evidence>
<evidence type="ECO:0000256" key="10">
    <source>
        <dbReference type="ARBA" id="ARBA00053875"/>
    </source>
</evidence>
<dbReference type="SUPFAM" id="SSF88697">
    <property type="entry name" value="PUA domain-like"/>
    <property type="match status" value="1"/>
</dbReference>
<dbReference type="GO" id="GO:0034605">
    <property type="term" value="P:cellular response to heat"/>
    <property type="evidence" value="ECO:0007669"/>
    <property type="project" value="UniProtKB-UniRule"/>
</dbReference>
<sequence length="802" mass="90032">MALEPVLGEETLDQRAEGEEQVEAAVLPLRDVVVFPRMVTPLRVGRDKSLRAVEAAVQREEPLMVLTQRAEEVEDPTPEDLYTVGTLVTVARVLRMPDGTTSVLVQGQQRAQVVEFLQQEPYLRARVRLIFERTDRPPATEALMRAVLSQFERVVQLDRSVPEDAYVFAMNIEEPGWLADLIASTLNLKTAERQELLEIFEPSARLLRLSILLARLLDVLELENKIQAQVQQEVDRTQREFYLREQMKAIQHELGEVDVYTQEIQELRERIEAKNLPEEVRARAEKELNRLAQMPPLSPEVSIIRTYIDWILELPWAEETEDNLDIAHAAEVLERHHYGLKKAKERILEFLAVRKLAGDRSRSPILCFVGPPGTGKTSLGKAIAEALGRRFVRVSLGGIHDEAEIRGHRRTYIGALPGRILQGMARAGTINPVFMLDEIDKIGADFRGDPAAALLEVLDPEQNHAFSDHYLEIPYNLSKVLFITTANILDTVPPALRDRLEVIEFPGYTEGEKVQIARRFLIPRQIEENGLQGVPLKITDGALRRIIREYTSEAGVRNLEREIAAICRKTARLVAEGKPYRRVITPASLERYLGPPRYDYGRAEEVDQVGVAMALAWTEAGGEVMPVEVTLMEGKGVLLLTGQLGEVMQESAQAALSYVRSRARDFGIRPKRFEKTDVHVHVPEGAIPKDGPSAGITIATALVSAFTGIPVRRDTAMTGEITLRGRVLPIGGLKEKILAAHRAGIQRVILPKKNQRDLVELPRREIRGMTLIFVETMEEVLRAALARPLPGLRARCNDNGMK</sequence>
<feature type="active site" evidence="14 16">
    <location>
        <position position="736"/>
    </location>
</feature>
<dbReference type="RefSeq" id="WP_088572020.1">
    <property type="nucleotide sequence ID" value="NZ_FYEK01000054.1"/>
</dbReference>
<dbReference type="PROSITE" id="PS51787">
    <property type="entry name" value="LON_N"/>
    <property type="match status" value="1"/>
</dbReference>
<dbReference type="GO" id="GO:0005737">
    <property type="term" value="C:cytoplasm"/>
    <property type="evidence" value="ECO:0007669"/>
    <property type="project" value="UniProtKB-SubCell"/>
</dbReference>
<dbReference type="Proteomes" id="UP000197025">
    <property type="component" value="Unassembled WGS sequence"/>
</dbReference>
<dbReference type="SUPFAM" id="SSF52540">
    <property type="entry name" value="P-loop containing nucleoside triphosphate hydrolases"/>
    <property type="match status" value="1"/>
</dbReference>
<reference evidence="24" key="1">
    <citation type="submission" date="2017-06" db="EMBL/GenBank/DDBJ databases">
        <authorList>
            <person name="Varghese N."/>
            <person name="Submissions S."/>
        </authorList>
    </citation>
    <scope>NUCLEOTIDE SEQUENCE [LARGE SCALE GENOMIC DNA]</scope>
    <source>
        <strain evidence="24">JAD2</strain>
    </source>
</reference>
<dbReference type="Gene3D" id="3.30.230.10">
    <property type="match status" value="1"/>
</dbReference>
<evidence type="ECO:0000256" key="7">
    <source>
        <dbReference type="ARBA" id="ARBA00022840"/>
    </source>
</evidence>
<evidence type="ECO:0000313" key="24">
    <source>
        <dbReference type="Proteomes" id="UP000197025"/>
    </source>
</evidence>
<dbReference type="PIRSF" id="PIRSF001174">
    <property type="entry name" value="Lon_proteas"/>
    <property type="match status" value="1"/>
</dbReference>
<evidence type="ECO:0000256" key="9">
    <source>
        <dbReference type="ARBA" id="ARBA00050665"/>
    </source>
</evidence>
<dbReference type="InterPro" id="IPR027417">
    <property type="entry name" value="P-loop_NTPase"/>
</dbReference>
<evidence type="ECO:0000256" key="2">
    <source>
        <dbReference type="ARBA" id="ARBA00022490"/>
    </source>
</evidence>
<dbReference type="InterPro" id="IPR027065">
    <property type="entry name" value="Lon_Prtase"/>
</dbReference>
<comment type="induction">
    <text evidence="14">By heat shock.</text>
</comment>
<dbReference type="InterPro" id="IPR008268">
    <property type="entry name" value="Peptidase_S16_AS"/>
</dbReference>
<gene>
    <name evidence="14" type="primary">lon</name>
    <name evidence="23" type="ORF">SAMN02746019_00015070</name>
</gene>
<evidence type="ECO:0000256" key="11">
    <source>
        <dbReference type="ARBA" id="ARBA00066743"/>
    </source>
</evidence>
<dbReference type="Pfam" id="PF22667">
    <property type="entry name" value="Lon_lid"/>
    <property type="match status" value="1"/>
</dbReference>
<dbReference type="InterPro" id="IPR046336">
    <property type="entry name" value="Lon_prtase_N_sf"/>
</dbReference>
<dbReference type="NCBIfam" id="TIGR00763">
    <property type="entry name" value="lon"/>
    <property type="match status" value="1"/>
</dbReference>
<dbReference type="FunFam" id="3.40.50.300:FF:000021">
    <property type="entry name" value="Lon protease homolog"/>
    <property type="match status" value="1"/>
</dbReference>
<protein>
    <recommendedName>
        <fullName evidence="12 14">Lon protease</fullName>
        <ecNumber evidence="11 14">3.4.21.53</ecNumber>
    </recommendedName>
    <alternativeName>
        <fullName evidence="13 14">ATP-dependent protease La</fullName>
    </alternativeName>
</protein>
<dbReference type="GO" id="GO:0004176">
    <property type="term" value="F:ATP-dependent peptidase activity"/>
    <property type="evidence" value="ECO:0007669"/>
    <property type="project" value="UniProtKB-UniRule"/>
</dbReference>
<dbReference type="Gene3D" id="3.40.50.300">
    <property type="entry name" value="P-loop containing nucleotide triphosphate hydrolases"/>
    <property type="match status" value="1"/>
</dbReference>
<dbReference type="Gene3D" id="1.10.8.60">
    <property type="match status" value="1"/>
</dbReference>
<evidence type="ECO:0000256" key="4">
    <source>
        <dbReference type="ARBA" id="ARBA00022741"/>
    </source>
</evidence>
<dbReference type="Pfam" id="PF00004">
    <property type="entry name" value="AAA"/>
    <property type="match status" value="1"/>
</dbReference>
<keyword evidence="7 14" id="KW-0067">ATP-binding</keyword>
<dbReference type="EMBL" id="FYEK01000054">
    <property type="protein sequence ID" value="SNB71807.1"/>
    <property type="molecule type" value="Genomic_DNA"/>
</dbReference>
<feature type="domain" description="Lon N-terminal" evidence="22">
    <location>
        <begin position="24"/>
        <end position="217"/>
    </location>
</feature>
<dbReference type="SUPFAM" id="SSF54211">
    <property type="entry name" value="Ribosomal protein S5 domain 2-like"/>
    <property type="match status" value="1"/>
</dbReference>
<feature type="domain" description="Lon proteolytic" evidence="21">
    <location>
        <begin position="606"/>
        <end position="787"/>
    </location>
</feature>
<evidence type="ECO:0000259" key="21">
    <source>
        <dbReference type="PROSITE" id="PS51786"/>
    </source>
</evidence>
<dbReference type="InterPro" id="IPR054594">
    <property type="entry name" value="Lon_lid"/>
</dbReference>
<dbReference type="InterPro" id="IPR003593">
    <property type="entry name" value="AAA+_ATPase"/>
</dbReference>
<evidence type="ECO:0000256" key="5">
    <source>
        <dbReference type="ARBA" id="ARBA00022801"/>
    </source>
</evidence>
<evidence type="ECO:0000256" key="14">
    <source>
        <dbReference type="HAMAP-Rule" id="MF_01973"/>
    </source>
</evidence>
<feature type="active site" evidence="14 16">
    <location>
        <position position="693"/>
    </location>
</feature>
<organism evidence="23 24">
    <name type="scientific">Thermoflexus hugenholtzii JAD2</name>
    <dbReference type="NCBI Taxonomy" id="877466"/>
    <lineage>
        <taxon>Bacteria</taxon>
        <taxon>Bacillati</taxon>
        <taxon>Chloroflexota</taxon>
        <taxon>Thermoflexia</taxon>
        <taxon>Thermoflexales</taxon>
        <taxon>Thermoflexaceae</taxon>
        <taxon>Thermoflexus</taxon>
    </lineage>
</organism>
<keyword evidence="8 14" id="KW-0346">Stress response</keyword>
<dbReference type="FunCoup" id="A0A212RHD8">
    <property type="interactions" value="402"/>
</dbReference>
<comment type="function">
    <text evidence="10 14">ATP-dependent serine protease that mediates the selective degradation of mutant and abnormal proteins as well as certain short-lived regulatory proteins. Required for cellular homeostasis and for survival from DNA damage and developmental changes induced by stress. Degrades polypeptides processively to yield small peptide fragments that are 5 to 10 amino acids long. Binds to DNA in a double-stranded, site-specific manner.</text>
</comment>
<dbReference type="GO" id="GO:0043565">
    <property type="term" value="F:sequence-specific DNA binding"/>
    <property type="evidence" value="ECO:0007669"/>
    <property type="project" value="UniProtKB-UniRule"/>
</dbReference>
<dbReference type="PANTHER" id="PTHR10046">
    <property type="entry name" value="ATP DEPENDENT LON PROTEASE FAMILY MEMBER"/>
    <property type="match status" value="1"/>
</dbReference>
<evidence type="ECO:0000256" key="3">
    <source>
        <dbReference type="ARBA" id="ARBA00022670"/>
    </source>
</evidence>
<name>A0A212RHD8_9CHLR</name>
<feature type="coiled-coil region" evidence="20">
    <location>
        <begin position="220"/>
        <end position="270"/>
    </location>
</feature>
<dbReference type="InterPro" id="IPR004815">
    <property type="entry name" value="Lon_bac/euk-typ"/>
</dbReference>
<evidence type="ECO:0000256" key="13">
    <source>
        <dbReference type="ARBA" id="ARBA00082722"/>
    </source>
</evidence>
<dbReference type="InParanoid" id="A0A212RHD8"/>
<dbReference type="CDD" id="cd19500">
    <property type="entry name" value="RecA-like_Lon"/>
    <property type="match status" value="1"/>
</dbReference>
<proteinExistence type="evidence at transcript level"/>
<evidence type="ECO:0000256" key="12">
    <source>
        <dbReference type="ARBA" id="ARBA00071934"/>
    </source>
</evidence>
<evidence type="ECO:0000256" key="19">
    <source>
        <dbReference type="RuleBase" id="RU000591"/>
    </source>
</evidence>
<dbReference type="InterPro" id="IPR027543">
    <property type="entry name" value="Lon_bac"/>
</dbReference>
<dbReference type="Pfam" id="PF02190">
    <property type="entry name" value="LON_substr_bdg"/>
    <property type="match status" value="1"/>
</dbReference>
<evidence type="ECO:0000256" key="8">
    <source>
        <dbReference type="ARBA" id="ARBA00023016"/>
    </source>
</evidence>
<dbReference type="GO" id="GO:0016887">
    <property type="term" value="F:ATP hydrolysis activity"/>
    <property type="evidence" value="ECO:0007669"/>
    <property type="project" value="UniProtKB-UniRule"/>
</dbReference>
<dbReference type="InterPro" id="IPR003111">
    <property type="entry name" value="Lon_prtase_N"/>
</dbReference>
<feature type="binding site" evidence="14 17">
    <location>
        <begin position="370"/>
        <end position="377"/>
    </location>
    <ligand>
        <name>ATP</name>
        <dbReference type="ChEBI" id="CHEBI:30616"/>
    </ligand>
</feature>
<keyword evidence="24" id="KW-1185">Reference proteome</keyword>
<dbReference type="Gene3D" id="1.20.5.5270">
    <property type="match status" value="1"/>
</dbReference>
<evidence type="ECO:0000256" key="17">
    <source>
        <dbReference type="PIRSR" id="PIRSR001174-2"/>
    </source>
</evidence>
<dbReference type="PROSITE" id="PS51786">
    <property type="entry name" value="LON_PROTEOLYTIC"/>
    <property type="match status" value="1"/>
</dbReference>
<dbReference type="FunFam" id="1.20.5.5270:FF:000002">
    <property type="entry name" value="Lon protease homolog"/>
    <property type="match status" value="1"/>
</dbReference>
<comment type="subcellular location">
    <subcellularLocation>
        <location evidence="1 14 15">Cytoplasm</location>
    </subcellularLocation>
</comment>
<evidence type="ECO:0000256" key="1">
    <source>
        <dbReference type="ARBA" id="ARBA00004496"/>
    </source>
</evidence>
<dbReference type="HAMAP" id="MF_01973">
    <property type="entry name" value="lon_bact"/>
    <property type="match status" value="1"/>
</dbReference>
<dbReference type="GO" id="GO:0005524">
    <property type="term" value="F:ATP binding"/>
    <property type="evidence" value="ECO:0007669"/>
    <property type="project" value="UniProtKB-UniRule"/>
</dbReference>
<dbReference type="Pfam" id="PF05362">
    <property type="entry name" value="Lon_C"/>
    <property type="match status" value="1"/>
</dbReference>
<dbReference type="PRINTS" id="PR00830">
    <property type="entry name" value="ENDOLAPTASE"/>
</dbReference>
<keyword evidence="20" id="KW-0175">Coiled coil</keyword>
<evidence type="ECO:0000256" key="6">
    <source>
        <dbReference type="ARBA" id="ARBA00022825"/>
    </source>
</evidence>
<evidence type="ECO:0000259" key="22">
    <source>
        <dbReference type="PROSITE" id="PS51787"/>
    </source>
</evidence>
<dbReference type="GO" id="GO:0006515">
    <property type="term" value="P:protein quality control for misfolded or incompletely synthesized proteins"/>
    <property type="evidence" value="ECO:0007669"/>
    <property type="project" value="UniProtKB-UniRule"/>
</dbReference>
<dbReference type="Gene3D" id="1.20.58.1480">
    <property type="match status" value="1"/>
</dbReference>
<dbReference type="InterPro" id="IPR008269">
    <property type="entry name" value="Lon_proteolytic"/>
</dbReference>
<dbReference type="OrthoDB" id="9803599at2"/>
<keyword evidence="4 14" id="KW-0547">Nucleotide-binding</keyword>
<accession>A0A212RHD8</accession>
<keyword evidence="6 14" id="KW-0720">Serine protease</keyword>
<evidence type="ECO:0000256" key="16">
    <source>
        <dbReference type="PIRSR" id="PIRSR001174-1"/>
    </source>
</evidence>
<dbReference type="AlphaFoldDB" id="A0A212RHD8"/>
<dbReference type="GO" id="GO:0004252">
    <property type="term" value="F:serine-type endopeptidase activity"/>
    <property type="evidence" value="ECO:0007669"/>
    <property type="project" value="UniProtKB-UniRule"/>
</dbReference>
<evidence type="ECO:0000256" key="20">
    <source>
        <dbReference type="SAM" id="Coils"/>
    </source>
</evidence>
<dbReference type="InterPro" id="IPR003959">
    <property type="entry name" value="ATPase_AAA_core"/>
</dbReference>
<comment type="similarity">
    <text evidence="14 15 18 19">Belongs to the peptidase S16 family.</text>
</comment>
<comment type="subunit">
    <text evidence="14 15">Homohexamer. Organized in a ring with a central cavity.</text>
</comment>
<dbReference type="Gene3D" id="2.30.130.40">
    <property type="entry name" value="LON domain-like"/>
    <property type="match status" value="1"/>
</dbReference>
<dbReference type="SMART" id="SM00382">
    <property type="entry name" value="AAA"/>
    <property type="match status" value="1"/>
</dbReference>
<evidence type="ECO:0000256" key="18">
    <source>
        <dbReference type="PROSITE-ProRule" id="PRU01122"/>
    </source>
</evidence>
<comment type="catalytic activity">
    <reaction evidence="9 14 15 18">
        <text>Hydrolysis of proteins in presence of ATP.</text>
        <dbReference type="EC" id="3.4.21.53"/>
    </reaction>
</comment>
<dbReference type="EC" id="3.4.21.53" evidence="11 14"/>